<comment type="caution">
    <text evidence="1">The sequence shown here is derived from an EMBL/GenBank/DDBJ whole genome shotgun (WGS) entry which is preliminary data.</text>
</comment>
<dbReference type="EMBL" id="JAUTXU010000037">
    <property type="protein sequence ID" value="KAK3717457.1"/>
    <property type="molecule type" value="Genomic_DNA"/>
</dbReference>
<reference evidence="1" key="1">
    <citation type="submission" date="2023-07" db="EMBL/GenBank/DDBJ databases">
        <title>Black Yeasts Isolated from many extreme environments.</title>
        <authorList>
            <person name="Coleine C."/>
            <person name="Stajich J.E."/>
            <person name="Selbmann L."/>
        </authorList>
    </citation>
    <scope>NUCLEOTIDE SEQUENCE</scope>
    <source>
        <strain evidence="1">CCFEE 5714</strain>
    </source>
</reference>
<sequence>MATNDGPPAKRRKLDLYEEVMVLVGPSKTRATVPKCILTRSSDFLAACCKGEWKEAKTKTIKLPEIDPDSFSIYLQWLYKSELVTVEQGCHDEAGVRDLSGDEKFRIAGKELMALLKLAVLADKLGDLELSNATVDALKHAMDTLDCGPGVEEIPLVYEQLPENSPIRRMMVDNYTVIVTPKYLMDNKKLFPPDFFFDLMMNLVKNEPEGIPNSQPYPCDKCKYHQHNDKAPKCSED</sequence>
<gene>
    <name evidence="1" type="ORF">LTR37_005847</name>
</gene>
<evidence type="ECO:0000313" key="1">
    <source>
        <dbReference type="EMBL" id="KAK3717457.1"/>
    </source>
</evidence>
<accession>A0ACC3NII4</accession>
<protein>
    <submittedName>
        <fullName evidence="1">Uncharacterized protein</fullName>
    </submittedName>
</protein>
<dbReference type="Proteomes" id="UP001281147">
    <property type="component" value="Unassembled WGS sequence"/>
</dbReference>
<name>A0ACC3NII4_9PEZI</name>
<proteinExistence type="predicted"/>
<keyword evidence="2" id="KW-1185">Reference proteome</keyword>
<evidence type="ECO:0000313" key="2">
    <source>
        <dbReference type="Proteomes" id="UP001281147"/>
    </source>
</evidence>
<organism evidence="1 2">
    <name type="scientific">Vermiconidia calcicola</name>
    <dbReference type="NCBI Taxonomy" id="1690605"/>
    <lineage>
        <taxon>Eukaryota</taxon>
        <taxon>Fungi</taxon>
        <taxon>Dikarya</taxon>
        <taxon>Ascomycota</taxon>
        <taxon>Pezizomycotina</taxon>
        <taxon>Dothideomycetes</taxon>
        <taxon>Dothideomycetidae</taxon>
        <taxon>Mycosphaerellales</taxon>
        <taxon>Extremaceae</taxon>
        <taxon>Vermiconidia</taxon>
    </lineage>
</organism>